<gene>
    <name evidence="1" type="ORF">A2118_03310</name>
</gene>
<reference evidence="1 2" key="1">
    <citation type="journal article" date="2016" name="Nat. Commun.">
        <title>Thousands of microbial genomes shed light on interconnected biogeochemical processes in an aquifer system.</title>
        <authorList>
            <person name="Anantharaman K."/>
            <person name="Brown C.T."/>
            <person name="Hug L.A."/>
            <person name="Sharon I."/>
            <person name="Castelle C.J."/>
            <person name="Probst A.J."/>
            <person name="Thomas B.C."/>
            <person name="Singh A."/>
            <person name="Wilkins M.J."/>
            <person name="Karaoz U."/>
            <person name="Brodie E.L."/>
            <person name="Williams K.H."/>
            <person name="Hubbard S.S."/>
            <person name="Banfield J.F."/>
        </authorList>
    </citation>
    <scope>NUCLEOTIDE SEQUENCE [LARGE SCALE GENOMIC DNA]</scope>
</reference>
<accession>A0A1F6BSA7</accession>
<comment type="caution">
    <text evidence="1">The sequence shown here is derived from an EMBL/GenBank/DDBJ whole genome shotgun (WGS) entry which is preliminary data.</text>
</comment>
<evidence type="ECO:0008006" key="3">
    <source>
        <dbReference type="Google" id="ProtNLM"/>
    </source>
</evidence>
<proteinExistence type="predicted"/>
<name>A0A1F6BSA7_9BACT</name>
<sequence length="110" mass="12760">MMLLGYDWYADMIELMRFNSPYGIITLTDERKTHIFAFHPDVALCLPYFADTLVNPDMTTISAHDSTVIICYRLLARRKKYLAIVVKLTRHPFVLTAYLAKKPKQGILYS</sequence>
<dbReference type="EMBL" id="MFKN01000041">
    <property type="protein sequence ID" value="OGG39806.1"/>
    <property type="molecule type" value="Genomic_DNA"/>
</dbReference>
<dbReference type="AlphaFoldDB" id="A0A1F6BSA7"/>
<organism evidence="1 2">
    <name type="scientific">Candidatus Kaiserbacteria bacterium GWA2_50_9</name>
    <dbReference type="NCBI Taxonomy" id="1798474"/>
    <lineage>
        <taxon>Bacteria</taxon>
        <taxon>Candidatus Kaiseribacteriota</taxon>
    </lineage>
</organism>
<evidence type="ECO:0000313" key="2">
    <source>
        <dbReference type="Proteomes" id="UP000179014"/>
    </source>
</evidence>
<protein>
    <recommendedName>
        <fullName evidence="3">Phage-Barnase-EndoU-ColicinE5/D-RelE like nuclease 2 domain-containing protein</fullName>
    </recommendedName>
</protein>
<evidence type="ECO:0000313" key="1">
    <source>
        <dbReference type="EMBL" id="OGG39806.1"/>
    </source>
</evidence>
<dbReference type="Proteomes" id="UP000179014">
    <property type="component" value="Unassembled WGS sequence"/>
</dbReference>